<feature type="non-terminal residue" evidence="2">
    <location>
        <position position="98"/>
    </location>
</feature>
<accession>A0ABS3KIJ7</accession>
<keyword evidence="3" id="KW-1185">Reference proteome</keyword>
<protein>
    <recommendedName>
        <fullName evidence="1">PcRGLX/YetA-like N-terminal RIFT barrel domain-containing protein</fullName>
    </recommendedName>
</protein>
<gene>
    <name evidence="2" type="ORF">IAI60_22125</name>
</gene>
<dbReference type="InterPro" id="IPR048329">
    <property type="entry name" value="PcRGLX_1st"/>
</dbReference>
<comment type="caution">
    <text evidence="2">The sequence shown here is derived from an EMBL/GenBank/DDBJ whole genome shotgun (WGS) entry which is preliminary data.</text>
</comment>
<organism evidence="2 3">
    <name type="scientific">Roseomonas marmotae</name>
    <dbReference type="NCBI Taxonomy" id="2768161"/>
    <lineage>
        <taxon>Bacteria</taxon>
        <taxon>Pseudomonadati</taxon>
        <taxon>Pseudomonadota</taxon>
        <taxon>Alphaproteobacteria</taxon>
        <taxon>Acetobacterales</taxon>
        <taxon>Roseomonadaceae</taxon>
        <taxon>Roseomonas</taxon>
    </lineage>
</organism>
<evidence type="ECO:0000259" key="1">
    <source>
        <dbReference type="Pfam" id="PF19501"/>
    </source>
</evidence>
<dbReference type="Pfam" id="PF19501">
    <property type="entry name" value="PcRGLX_1st"/>
    <property type="match status" value="1"/>
</dbReference>
<sequence>MTISLTLENSGSDALVGGVTTFGQVFVRGELPASSGLTARIGGREVPVQMDIKSTHEDGSVKMAVLSLERPDLAAGQSLALSLAPAATAATGAAVDLA</sequence>
<dbReference type="RefSeq" id="WP_207451387.1">
    <property type="nucleotide sequence ID" value="NZ_JACTNF010000060.1"/>
</dbReference>
<evidence type="ECO:0000313" key="2">
    <source>
        <dbReference type="EMBL" id="MBO1077293.1"/>
    </source>
</evidence>
<proteinExistence type="predicted"/>
<evidence type="ECO:0000313" key="3">
    <source>
        <dbReference type="Proteomes" id="UP001518990"/>
    </source>
</evidence>
<dbReference type="Proteomes" id="UP001518990">
    <property type="component" value="Unassembled WGS sequence"/>
</dbReference>
<feature type="domain" description="PcRGLX/YetA-like N-terminal RIFT barrel" evidence="1">
    <location>
        <begin position="18"/>
        <end position="69"/>
    </location>
</feature>
<dbReference type="EMBL" id="JACTNF010000060">
    <property type="protein sequence ID" value="MBO1077293.1"/>
    <property type="molecule type" value="Genomic_DNA"/>
</dbReference>
<name>A0ABS3KIJ7_9PROT</name>
<reference evidence="2 3" key="1">
    <citation type="submission" date="2020-09" db="EMBL/GenBank/DDBJ databases">
        <title>Roseomonas.</title>
        <authorList>
            <person name="Zhu W."/>
        </authorList>
    </citation>
    <scope>NUCLEOTIDE SEQUENCE [LARGE SCALE GENOMIC DNA]</scope>
    <source>
        <strain evidence="2 3">1311</strain>
    </source>
</reference>